<keyword evidence="7" id="KW-1185">Reference proteome</keyword>
<dbReference type="InterPro" id="IPR002577">
    <property type="entry name" value="HTH_HxlR"/>
</dbReference>
<dbReference type="PANTHER" id="PTHR33204:SF18">
    <property type="entry name" value="TRANSCRIPTIONAL REGULATORY PROTEIN"/>
    <property type="match status" value="1"/>
</dbReference>
<sequence length="166" mass="18494">MKPKSFAGMRCSIAGALELIGDRWTLLVIRDLLLGFRRYDDLRANTDIPAATLAARLKHLVEHGIVERVRYQEHPPRDEYRLTPKGRDLWKVSVALREWGDRWDATGFGAPSIEMVDRETGRPLVLALVDTETGVAIPPDRAQLRPGPGAGDSTSRLLDERTGAGR</sequence>
<gene>
    <name evidence="6" type="ORF">JKG68_06675</name>
</gene>
<name>A0A936Z9U7_9HYPH</name>
<protein>
    <submittedName>
        <fullName evidence="6">Helix-turn-helix transcriptional regulator</fullName>
    </submittedName>
</protein>
<dbReference type="AlphaFoldDB" id="A0A936Z9U7"/>
<evidence type="ECO:0000313" key="6">
    <source>
        <dbReference type="EMBL" id="MBL0403645.1"/>
    </source>
</evidence>
<dbReference type="RefSeq" id="WP_202057246.1">
    <property type="nucleotide sequence ID" value="NZ_JAEQMY010000007.1"/>
</dbReference>
<evidence type="ECO:0000256" key="2">
    <source>
        <dbReference type="ARBA" id="ARBA00023125"/>
    </source>
</evidence>
<dbReference type="GO" id="GO:0003677">
    <property type="term" value="F:DNA binding"/>
    <property type="evidence" value="ECO:0007669"/>
    <property type="project" value="UniProtKB-KW"/>
</dbReference>
<accession>A0A936Z9U7</accession>
<feature type="domain" description="HTH hxlR-type" evidence="5">
    <location>
        <begin position="11"/>
        <end position="108"/>
    </location>
</feature>
<dbReference type="PANTHER" id="PTHR33204">
    <property type="entry name" value="TRANSCRIPTIONAL REGULATOR, MARR FAMILY"/>
    <property type="match status" value="1"/>
</dbReference>
<reference evidence="6" key="1">
    <citation type="submission" date="2021-01" db="EMBL/GenBank/DDBJ databases">
        <title>Microvirga sp.</title>
        <authorList>
            <person name="Kim M.K."/>
        </authorList>
    </citation>
    <scope>NUCLEOTIDE SEQUENCE</scope>
    <source>
        <strain evidence="6">5420S-16</strain>
    </source>
</reference>
<keyword evidence="3" id="KW-0804">Transcription</keyword>
<dbReference type="Proteomes" id="UP000605848">
    <property type="component" value="Unassembled WGS sequence"/>
</dbReference>
<dbReference type="InterPro" id="IPR036390">
    <property type="entry name" value="WH_DNA-bd_sf"/>
</dbReference>
<feature type="region of interest" description="Disordered" evidence="4">
    <location>
        <begin position="137"/>
        <end position="166"/>
    </location>
</feature>
<dbReference type="EMBL" id="JAEQMY010000007">
    <property type="protein sequence ID" value="MBL0403645.1"/>
    <property type="molecule type" value="Genomic_DNA"/>
</dbReference>
<dbReference type="InterPro" id="IPR036388">
    <property type="entry name" value="WH-like_DNA-bd_sf"/>
</dbReference>
<evidence type="ECO:0000313" key="7">
    <source>
        <dbReference type="Proteomes" id="UP000605848"/>
    </source>
</evidence>
<evidence type="ECO:0000259" key="5">
    <source>
        <dbReference type="PROSITE" id="PS51118"/>
    </source>
</evidence>
<evidence type="ECO:0000256" key="1">
    <source>
        <dbReference type="ARBA" id="ARBA00023015"/>
    </source>
</evidence>
<keyword evidence="2" id="KW-0238">DNA-binding</keyword>
<comment type="caution">
    <text evidence="6">The sequence shown here is derived from an EMBL/GenBank/DDBJ whole genome shotgun (WGS) entry which is preliminary data.</text>
</comment>
<evidence type="ECO:0000256" key="3">
    <source>
        <dbReference type="ARBA" id="ARBA00023163"/>
    </source>
</evidence>
<feature type="compositionally biased region" description="Basic and acidic residues" evidence="4">
    <location>
        <begin position="157"/>
        <end position="166"/>
    </location>
</feature>
<proteinExistence type="predicted"/>
<dbReference type="Pfam" id="PF01638">
    <property type="entry name" value="HxlR"/>
    <property type="match status" value="1"/>
</dbReference>
<dbReference type="Gene3D" id="1.10.10.10">
    <property type="entry name" value="Winged helix-like DNA-binding domain superfamily/Winged helix DNA-binding domain"/>
    <property type="match status" value="1"/>
</dbReference>
<evidence type="ECO:0000256" key="4">
    <source>
        <dbReference type="SAM" id="MobiDB-lite"/>
    </source>
</evidence>
<dbReference type="SUPFAM" id="SSF46785">
    <property type="entry name" value="Winged helix' DNA-binding domain"/>
    <property type="match status" value="1"/>
</dbReference>
<keyword evidence="1" id="KW-0805">Transcription regulation</keyword>
<dbReference type="PROSITE" id="PS51118">
    <property type="entry name" value="HTH_HXLR"/>
    <property type="match status" value="1"/>
</dbReference>
<organism evidence="6 7">
    <name type="scientific">Microvirga aerilata</name>
    <dbReference type="NCBI Taxonomy" id="670292"/>
    <lineage>
        <taxon>Bacteria</taxon>
        <taxon>Pseudomonadati</taxon>
        <taxon>Pseudomonadota</taxon>
        <taxon>Alphaproteobacteria</taxon>
        <taxon>Hyphomicrobiales</taxon>
        <taxon>Methylobacteriaceae</taxon>
        <taxon>Microvirga</taxon>
    </lineage>
</organism>